<protein>
    <submittedName>
        <fullName evidence="6">Uncharacterized protein</fullName>
    </submittedName>
</protein>
<dbReference type="HOGENOM" id="CLU_2064214_0_0_1"/>
<dbReference type="AlphaFoldDB" id="A7T572"/>
<dbReference type="eggNOG" id="KOG1326">
    <property type="taxonomic scope" value="Eukaryota"/>
</dbReference>
<dbReference type="GO" id="GO:0016020">
    <property type="term" value="C:membrane"/>
    <property type="evidence" value="ECO:0007669"/>
    <property type="project" value="UniProtKB-SubCell"/>
</dbReference>
<dbReference type="PANTHER" id="PTHR12546:SF33">
    <property type="entry name" value="SPERM VESICLE FUSION PROTEIN FER-1"/>
    <property type="match status" value="1"/>
</dbReference>
<evidence type="ECO:0000256" key="4">
    <source>
        <dbReference type="ARBA" id="ARBA00022989"/>
    </source>
</evidence>
<dbReference type="Proteomes" id="UP000001593">
    <property type="component" value="Unassembled WGS sequence"/>
</dbReference>
<evidence type="ECO:0000256" key="1">
    <source>
        <dbReference type="ARBA" id="ARBA00004370"/>
    </source>
</evidence>
<dbReference type="STRING" id="45351.A7T572"/>
<name>A7T572_NEMVE</name>
<accession>A7T572</accession>
<dbReference type="PANTHER" id="PTHR12546">
    <property type="entry name" value="FER-1-LIKE"/>
    <property type="match status" value="1"/>
</dbReference>
<gene>
    <name evidence="6" type="ORF">NEMVEDRAFT_v1g146374</name>
</gene>
<evidence type="ECO:0000313" key="7">
    <source>
        <dbReference type="Proteomes" id="UP000001593"/>
    </source>
</evidence>
<reference evidence="6 7" key="1">
    <citation type="journal article" date="2007" name="Science">
        <title>Sea anemone genome reveals ancestral eumetazoan gene repertoire and genomic organization.</title>
        <authorList>
            <person name="Putnam N.H."/>
            <person name="Srivastava M."/>
            <person name="Hellsten U."/>
            <person name="Dirks B."/>
            <person name="Chapman J."/>
            <person name="Salamov A."/>
            <person name="Terry A."/>
            <person name="Shapiro H."/>
            <person name="Lindquist E."/>
            <person name="Kapitonov V.V."/>
            <person name="Jurka J."/>
            <person name="Genikhovich G."/>
            <person name="Grigoriev I.V."/>
            <person name="Lucas S.M."/>
            <person name="Steele R.E."/>
            <person name="Finnerty J.R."/>
            <person name="Technau U."/>
            <person name="Martindale M.Q."/>
            <person name="Rokhsar D.S."/>
        </authorList>
    </citation>
    <scope>NUCLEOTIDE SEQUENCE [LARGE SCALE GENOMIC DNA]</scope>
    <source>
        <strain evidence="7">CH2 X CH6</strain>
    </source>
</reference>
<evidence type="ECO:0000313" key="6">
    <source>
        <dbReference type="EMBL" id="EDO28891.1"/>
    </source>
</evidence>
<organism evidence="6 7">
    <name type="scientific">Nematostella vectensis</name>
    <name type="common">Starlet sea anemone</name>
    <dbReference type="NCBI Taxonomy" id="45351"/>
    <lineage>
        <taxon>Eukaryota</taxon>
        <taxon>Metazoa</taxon>
        <taxon>Cnidaria</taxon>
        <taxon>Anthozoa</taxon>
        <taxon>Hexacorallia</taxon>
        <taxon>Actiniaria</taxon>
        <taxon>Edwardsiidae</taxon>
        <taxon>Nematostella</taxon>
    </lineage>
</organism>
<dbReference type="PhylomeDB" id="A7T572"/>
<dbReference type="KEGG" id="nve:5499380"/>
<evidence type="ECO:0000256" key="2">
    <source>
        <dbReference type="ARBA" id="ARBA00022692"/>
    </source>
</evidence>
<proteinExistence type="predicted"/>
<keyword evidence="5" id="KW-0472">Membrane</keyword>
<keyword evidence="3" id="KW-0677">Repeat</keyword>
<sequence>MLFFNFGHFSGNYGNRLDTSVEPSSSSTAACNPVFDGSFYYFLPWSDSKPCCSVESHWEDIAFRLEAFNMLTRTLERLQKNMDKVELALDAKMPAPELAALVIALLGDLIQDCRSENIY</sequence>
<evidence type="ECO:0000256" key="5">
    <source>
        <dbReference type="ARBA" id="ARBA00023136"/>
    </source>
</evidence>
<evidence type="ECO:0000256" key="3">
    <source>
        <dbReference type="ARBA" id="ARBA00022737"/>
    </source>
</evidence>
<keyword evidence="7" id="KW-1185">Reference proteome</keyword>
<comment type="subcellular location">
    <subcellularLocation>
        <location evidence="1">Membrane</location>
    </subcellularLocation>
</comment>
<keyword evidence="4" id="KW-1133">Transmembrane helix</keyword>
<dbReference type="InterPro" id="IPR037721">
    <property type="entry name" value="Ferlin"/>
</dbReference>
<dbReference type="InParanoid" id="A7T572"/>
<keyword evidence="2" id="KW-0812">Transmembrane</keyword>
<dbReference type="EMBL" id="DS471066">
    <property type="protein sequence ID" value="EDO28891.1"/>
    <property type="molecule type" value="Genomic_DNA"/>
</dbReference>